<reference evidence="1 2" key="1">
    <citation type="submission" date="2022-04" db="EMBL/GenBank/DDBJ databases">
        <title>Genome draft of Actinomadura sp. ATCC 31491.</title>
        <authorList>
            <person name="Shi X."/>
            <person name="Du Y."/>
        </authorList>
    </citation>
    <scope>NUCLEOTIDE SEQUENCE [LARGE SCALE GENOMIC DNA]</scope>
    <source>
        <strain evidence="1 2">ATCC 31491</strain>
    </source>
</reference>
<keyword evidence="2" id="KW-1185">Reference proteome</keyword>
<dbReference type="Proteomes" id="UP001317259">
    <property type="component" value="Unassembled WGS sequence"/>
</dbReference>
<evidence type="ECO:0000313" key="2">
    <source>
        <dbReference type="Proteomes" id="UP001317259"/>
    </source>
</evidence>
<dbReference type="EMBL" id="JAKRKC020000002">
    <property type="protein sequence ID" value="MCK2219769.1"/>
    <property type="molecule type" value="Genomic_DNA"/>
</dbReference>
<accession>A0ABT0G574</accession>
<comment type="caution">
    <text evidence="1">The sequence shown here is derived from an EMBL/GenBank/DDBJ whole genome shotgun (WGS) entry which is preliminary data.</text>
</comment>
<sequence>MALAPPERPQLLAPGTVRFRALPGERLCWQPVVFHFTRRGTMLWAVDEDLIDPLLVPQLTTLGNLAFNAIQSPAISPDRVRIHRDPSLTGSDLLAADFSGPFIDVLMPRELIKPEMARHLEAHATLVLGEVQSRLPLLRRRHPRHVA</sequence>
<proteinExistence type="predicted"/>
<evidence type="ECO:0000313" key="1">
    <source>
        <dbReference type="EMBL" id="MCK2219769.1"/>
    </source>
</evidence>
<gene>
    <name evidence="1" type="ORF">MF672_039130</name>
</gene>
<name>A0ABT0G574_9ACTN</name>
<protein>
    <submittedName>
        <fullName evidence="1">Uncharacterized protein</fullName>
    </submittedName>
</protein>
<organism evidence="1 2">
    <name type="scientific">Actinomadura luzonensis</name>
    <dbReference type="NCBI Taxonomy" id="2805427"/>
    <lineage>
        <taxon>Bacteria</taxon>
        <taxon>Bacillati</taxon>
        <taxon>Actinomycetota</taxon>
        <taxon>Actinomycetes</taxon>
        <taxon>Streptosporangiales</taxon>
        <taxon>Thermomonosporaceae</taxon>
        <taxon>Actinomadura</taxon>
    </lineage>
</organism>